<accession>A0ABZ1N5A9</accession>
<sequence length="298" mass="31665">MRAFFLTAFCLLSVTVTTPAPASAELGVAHFETRVAGDATTVWYPLGADRALPVAAVLPGADVKREYYGRFATELAGYGFVVVIPEHYPLPFVDRTLASEYSLTDIAAWAHAQPGDPSSPVRTVIDPETLVAAGHSFGGATALYAAANRCQLPFCFGVSYRHPRELRAIVGHGTNTTIGASVDPVRVNDIPTMLINGTLDGVSEPVEAYDTFTRLTGAPAAAFVRLVGANHFGLVDQNNPPGAVPDLHEATMPRDQSVYAAARWTALWFRAQLGDAEARASIDRAAAGSDPAVTVELR</sequence>
<dbReference type="RefSeq" id="WP_357362189.1">
    <property type="nucleotide sequence ID" value="NZ_CP109527.1"/>
</dbReference>
<dbReference type="InterPro" id="IPR029058">
    <property type="entry name" value="AB_hydrolase_fold"/>
</dbReference>
<evidence type="ECO:0000313" key="4">
    <source>
        <dbReference type="Proteomes" id="UP001621418"/>
    </source>
</evidence>
<gene>
    <name evidence="3" type="ORF">OG308_28195</name>
</gene>
<dbReference type="InterPro" id="IPR041127">
    <property type="entry name" value="PET_hydrolase/cutinase-like"/>
</dbReference>
<keyword evidence="3" id="KW-0378">Hydrolase</keyword>
<keyword evidence="1" id="KW-0732">Signal</keyword>
<name>A0ABZ1N5A9_9NOCA</name>
<proteinExistence type="predicted"/>
<dbReference type="PANTHER" id="PTHR33428">
    <property type="entry name" value="CHLOROPHYLLASE-2, CHLOROPLASTIC"/>
    <property type="match status" value="1"/>
</dbReference>
<protein>
    <submittedName>
        <fullName evidence="3">Alpha/beta hydrolase</fullName>
    </submittedName>
</protein>
<feature type="domain" description="PET hydrolase/cutinase-like" evidence="2">
    <location>
        <begin position="39"/>
        <end position="232"/>
    </location>
</feature>
<evidence type="ECO:0000313" key="3">
    <source>
        <dbReference type="EMBL" id="WTY35149.1"/>
    </source>
</evidence>
<dbReference type="Pfam" id="PF12740">
    <property type="entry name" value="PETase"/>
    <property type="match status" value="1"/>
</dbReference>
<evidence type="ECO:0000259" key="2">
    <source>
        <dbReference type="Pfam" id="PF12740"/>
    </source>
</evidence>
<keyword evidence="4" id="KW-1185">Reference proteome</keyword>
<dbReference type="SUPFAM" id="SSF53474">
    <property type="entry name" value="alpha/beta-Hydrolases"/>
    <property type="match status" value="1"/>
</dbReference>
<evidence type="ECO:0000256" key="1">
    <source>
        <dbReference type="SAM" id="SignalP"/>
    </source>
</evidence>
<feature type="signal peptide" evidence="1">
    <location>
        <begin position="1"/>
        <end position="22"/>
    </location>
</feature>
<dbReference type="PANTHER" id="PTHR33428:SF2">
    <property type="entry name" value="CHLOROPHYLLASE-2"/>
    <property type="match status" value="1"/>
</dbReference>
<organism evidence="3 4">
    <name type="scientific">Nocardia salmonicida</name>
    <dbReference type="NCBI Taxonomy" id="53431"/>
    <lineage>
        <taxon>Bacteria</taxon>
        <taxon>Bacillati</taxon>
        <taxon>Actinomycetota</taxon>
        <taxon>Actinomycetes</taxon>
        <taxon>Mycobacteriales</taxon>
        <taxon>Nocardiaceae</taxon>
        <taxon>Nocardia</taxon>
    </lineage>
</organism>
<dbReference type="Gene3D" id="3.40.50.1820">
    <property type="entry name" value="alpha/beta hydrolase"/>
    <property type="match status" value="1"/>
</dbReference>
<dbReference type="Proteomes" id="UP001621418">
    <property type="component" value="Chromosome"/>
</dbReference>
<dbReference type="GO" id="GO:0016787">
    <property type="term" value="F:hydrolase activity"/>
    <property type="evidence" value="ECO:0007669"/>
    <property type="project" value="UniProtKB-KW"/>
</dbReference>
<dbReference type="EMBL" id="CP109527">
    <property type="protein sequence ID" value="WTY35149.1"/>
    <property type="molecule type" value="Genomic_DNA"/>
</dbReference>
<feature type="chain" id="PRO_5045348777" evidence="1">
    <location>
        <begin position="23"/>
        <end position="298"/>
    </location>
</feature>
<reference evidence="3 4" key="1">
    <citation type="submission" date="2022-10" db="EMBL/GenBank/DDBJ databases">
        <title>The complete genomes of actinobacterial strains from the NBC collection.</title>
        <authorList>
            <person name="Joergensen T.S."/>
            <person name="Alvarez Arevalo M."/>
            <person name="Sterndorff E.B."/>
            <person name="Faurdal D."/>
            <person name="Vuksanovic O."/>
            <person name="Mourched A.-S."/>
            <person name="Charusanti P."/>
            <person name="Shaw S."/>
            <person name="Blin K."/>
            <person name="Weber T."/>
        </authorList>
    </citation>
    <scope>NUCLEOTIDE SEQUENCE [LARGE SCALE GENOMIC DNA]</scope>
    <source>
        <strain evidence="3 4">NBC_01413</strain>
    </source>
</reference>